<keyword evidence="2" id="KW-1185">Reference proteome</keyword>
<evidence type="ECO:0000313" key="1">
    <source>
        <dbReference type="EMBL" id="KAH7991850.1"/>
    </source>
</evidence>
<evidence type="ECO:0000313" key="2">
    <source>
        <dbReference type="Proteomes" id="UP000827872"/>
    </source>
</evidence>
<protein>
    <submittedName>
        <fullName evidence="1">Hsp90 cochaperone shq1</fullName>
    </submittedName>
</protein>
<dbReference type="EMBL" id="CM037616">
    <property type="protein sequence ID" value="KAH7991850.1"/>
    <property type="molecule type" value="Genomic_DNA"/>
</dbReference>
<accession>A0ACB8EH71</accession>
<proteinExistence type="predicted"/>
<organism evidence="1 2">
    <name type="scientific">Sphaerodactylus townsendi</name>
    <dbReference type="NCBI Taxonomy" id="933632"/>
    <lineage>
        <taxon>Eukaryota</taxon>
        <taxon>Metazoa</taxon>
        <taxon>Chordata</taxon>
        <taxon>Craniata</taxon>
        <taxon>Vertebrata</taxon>
        <taxon>Euteleostomi</taxon>
        <taxon>Lepidosauria</taxon>
        <taxon>Squamata</taxon>
        <taxon>Bifurcata</taxon>
        <taxon>Gekkota</taxon>
        <taxon>Sphaerodactylidae</taxon>
        <taxon>Sphaerodactylus</taxon>
    </lineage>
</organism>
<comment type="caution">
    <text evidence="1">The sequence shown here is derived from an EMBL/GenBank/DDBJ whole genome shotgun (WGS) entry which is preliminary data.</text>
</comment>
<dbReference type="Proteomes" id="UP000827872">
    <property type="component" value="Linkage Group LG03"/>
</dbReference>
<sequence>MITPAFDLSQDPDFLIITIKVPYARVSEFEVHFEGQEFKFYGKPYFLRLALPGRIVEDGREKASYDDKGLFTIRLPKETPGAYFEGLDMLTSLLATKKSRSAKPLIQEIDAGNGEEEEEEEEEEEFSWEIEQIPYEESREDGLCSSCGYGFGNQKAGVFKRLQEELSEVIDIKNPDGTPADERRKKRLVAEAAKFDPDHYL</sequence>
<name>A0ACB8EH71_9SAUR</name>
<gene>
    <name evidence="1" type="primary">SHQ1</name>
    <name evidence="1" type="ORF">K3G42_014467</name>
</gene>
<reference evidence="1" key="1">
    <citation type="submission" date="2021-08" db="EMBL/GenBank/DDBJ databases">
        <title>The first chromosome-level gecko genome reveals the dynamic sex chromosomes of Neotropical dwarf geckos (Sphaerodactylidae: Sphaerodactylus).</title>
        <authorList>
            <person name="Pinto B.J."/>
            <person name="Keating S.E."/>
            <person name="Gamble T."/>
        </authorList>
    </citation>
    <scope>NUCLEOTIDE SEQUENCE</scope>
    <source>
        <strain evidence="1">TG3544</strain>
    </source>
</reference>